<dbReference type="GO" id="GO:0000978">
    <property type="term" value="F:RNA polymerase II cis-regulatory region sequence-specific DNA binding"/>
    <property type="evidence" value="ECO:0007669"/>
    <property type="project" value="TreeGrafter"/>
</dbReference>
<comment type="similarity">
    <text evidence="2">Belongs to the nuclear hormone receptor family.</text>
</comment>
<dbReference type="InterPro" id="IPR035500">
    <property type="entry name" value="NHR-like_dom_sf"/>
</dbReference>
<protein>
    <submittedName>
        <fullName evidence="15">Nuclear hormone receptor family member nhr-48 isoform X1</fullName>
    </submittedName>
</protein>
<dbReference type="PRINTS" id="PR00047">
    <property type="entry name" value="STROIDFINGER"/>
</dbReference>
<evidence type="ECO:0000256" key="2">
    <source>
        <dbReference type="ARBA" id="ARBA00005993"/>
    </source>
</evidence>
<evidence type="ECO:0000256" key="11">
    <source>
        <dbReference type="SAM" id="MobiDB-lite"/>
    </source>
</evidence>
<keyword evidence="9 15" id="KW-0675">Receptor</keyword>
<dbReference type="SUPFAM" id="SSF48508">
    <property type="entry name" value="Nuclear receptor ligand-binding domain"/>
    <property type="match status" value="1"/>
</dbReference>
<dbReference type="KEGG" id="osn:115209615"/>
<dbReference type="SUPFAM" id="SSF57716">
    <property type="entry name" value="Glucocorticoid receptor-like (DNA-binding domain)"/>
    <property type="match status" value="1"/>
</dbReference>
<feature type="region of interest" description="Disordered" evidence="11">
    <location>
        <begin position="439"/>
        <end position="467"/>
    </location>
</feature>
<feature type="region of interest" description="Disordered" evidence="11">
    <location>
        <begin position="509"/>
        <end position="609"/>
    </location>
</feature>
<dbReference type="Gene3D" id="1.10.565.10">
    <property type="entry name" value="Retinoid X Receptor"/>
    <property type="match status" value="1"/>
</dbReference>
<feature type="region of interest" description="Disordered" evidence="11">
    <location>
        <begin position="736"/>
        <end position="761"/>
    </location>
</feature>
<dbReference type="PROSITE" id="PS51030">
    <property type="entry name" value="NUCLEAR_REC_DBD_2"/>
    <property type="match status" value="1"/>
</dbReference>
<evidence type="ECO:0000256" key="5">
    <source>
        <dbReference type="ARBA" id="ARBA00022833"/>
    </source>
</evidence>
<dbReference type="CDD" id="cd06929">
    <property type="entry name" value="NR_LBD_F1"/>
    <property type="match status" value="1"/>
</dbReference>
<dbReference type="PANTHER" id="PTHR45805:SF2">
    <property type="entry name" value="NUCLEAR HORMONE RECEPTOR HR3-RELATED"/>
    <property type="match status" value="1"/>
</dbReference>
<feature type="compositionally biased region" description="Basic and acidic residues" evidence="11">
    <location>
        <begin position="447"/>
        <end position="456"/>
    </location>
</feature>
<dbReference type="FunFam" id="3.30.50.10:FF:000030">
    <property type="entry name" value="Nuclear Hormone Receptor family"/>
    <property type="match status" value="1"/>
</dbReference>
<dbReference type="AlphaFoldDB" id="A0A6P7S6U6"/>
<dbReference type="PROSITE" id="PS51843">
    <property type="entry name" value="NR_LBD"/>
    <property type="match status" value="1"/>
</dbReference>
<dbReference type="Pfam" id="PF00104">
    <property type="entry name" value="Hormone_recep"/>
    <property type="match status" value="1"/>
</dbReference>
<feature type="domain" description="Nuclear receptor" evidence="12">
    <location>
        <begin position="365"/>
        <end position="440"/>
    </location>
</feature>
<dbReference type="InterPro" id="IPR001628">
    <property type="entry name" value="Znf_hrmn_rcpt"/>
</dbReference>
<dbReference type="PRINTS" id="PR00546">
    <property type="entry name" value="THYROIDHORMR"/>
</dbReference>
<dbReference type="GO" id="GO:0005634">
    <property type="term" value="C:nucleus"/>
    <property type="evidence" value="ECO:0007669"/>
    <property type="project" value="UniProtKB-SubCell"/>
</dbReference>
<dbReference type="GO" id="GO:0008270">
    <property type="term" value="F:zinc ion binding"/>
    <property type="evidence" value="ECO:0007669"/>
    <property type="project" value="UniProtKB-KW"/>
</dbReference>
<dbReference type="PROSITE" id="PS00031">
    <property type="entry name" value="NUCLEAR_REC_DBD_1"/>
    <property type="match status" value="1"/>
</dbReference>
<evidence type="ECO:0000256" key="9">
    <source>
        <dbReference type="ARBA" id="ARBA00023170"/>
    </source>
</evidence>
<dbReference type="SMART" id="SM00399">
    <property type="entry name" value="ZnF_C4"/>
    <property type="match status" value="1"/>
</dbReference>
<keyword evidence="10" id="KW-0539">Nucleus</keyword>
<keyword evidence="5" id="KW-0862">Zinc</keyword>
<name>A0A6P7S6U6_9MOLL</name>
<keyword evidence="14" id="KW-1185">Reference proteome</keyword>
<evidence type="ECO:0000256" key="7">
    <source>
        <dbReference type="ARBA" id="ARBA00023125"/>
    </source>
</evidence>
<evidence type="ECO:0000256" key="3">
    <source>
        <dbReference type="ARBA" id="ARBA00022723"/>
    </source>
</evidence>
<feature type="domain" description="NR LBD" evidence="13">
    <location>
        <begin position="802"/>
        <end position="1047"/>
    </location>
</feature>
<dbReference type="Proteomes" id="UP000515154">
    <property type="component" value="Linkage group LG3"/>
</dbReference>
<accession>A0A6P7S6U6</accession>
<keyword evidence="8" id="KW-0804">Transcription</keyword>
<gene>
    <name evidence="15" type="primary">LOC115209615</name>
</gene>
<dbReference type="Gene3D" id="3.30.50.10">
    <property type="entry name" value="Erythroid Transcription Factor GATA-1, subunit A"/>
    <property type="match status" value="1"/>
</dbReference>
<dbReference type="Pfam" id="PF00105">
    <property type="entry name" value="zf-C4"/>
    <property type="match status" value="1"/>
</dbReference>
<evidence type="ECO:0000256" key="1">
    <source>
        <dbReference type="ARBA" id="ARBA00004123"/>
    </source>
</evidence>
<dbReference type="InterPro" id="IPR000536">
    <property type="entry name" value="Nucl_hrmn_rcpt_lig-bd"/>
</dbReference>
<dbReference type="InterPro" id="IPR001728">
    <property type="entry name" value="ThyrH_rcpt"/>
</dbReference>
<dbReference type="RefSeq" id="XP_029633922.1">
    <property type="nucleotide sequence ID" value="XM_029778062.2"/>
</dbReference>
<feature type="region of interest" description="Disordered" evidence="11">
    <location>
        <begin position="1"/>
        <end position="31"/>
    </location>
</feature>
<keyword evidence="6" id="KW-0805">Transcription regulation</keyword>
<comment type="subcellular location">
    <subcellularLocation>
        <location evidence="1">Nucleus</location>
    </subcellularLocation>
</comment>
<evidence type="ECO:0000259" key="13">
    <source>
        <dbReference type="PROSITE" id="PS51843"/>
    </source>
</evidence>
<feature type="region of interest" description="Disordered" evidence="11">
    <location>
        <begin position="89"/>
        <end position="131"/>
    </location>
</feature>
<dbReference type="PANTHER" id="PTHR45805">
    <property type="entry name" value="NUCLEAR HORMONE RECEPTOR HR3-RELATED"/>
    <property type="match status" value="1"/>
</dbReference>
<evidence type="ECO:0000259" key="12">
    <source>
        <dbReference type="PROSITE" id="PS51030"/>
    </source>
</evidence>
<keyword evidence="3" id="KW-0479">Metal-binding</keyword>
<evidence type="ECO:0000256" key="4">
    <source>
        <dbReference type="ARBA" id="ARBA00022771"/>
    </source>
</evidence>
<dbReference type="SMART" id="SM00430">
    <property type="entry name" value="HOLI"/>
    <property type="match status" value="1"/>
</dbReference>
<feature type="compositionally biased region" description="Low complexity" evidence="11">
    <location>
        <begin position="737"/>
        <end position="755"/>
    </location>
</feature>
<evidence type="ECO:0000313" key="15">
    <source>
        <dbReference type="RefSeq" id="XP_029633922.1"/>
    </source>
</evidence>
<dbReference type="InterPro" id="IPR013088">
    <property type="entry name" value="Znf_NHR/GATA"/>
</dbReference>
<evidence type="ECO:0000256" key="10">
    <source>
        <dbReference type="ARBA" id="ARBA00023242"/>
    </source>
</evidence>
<sequence>MERPSSKGHTLALDGPLTKTNTSKNEALEENGGEVVTNEGNLAYTNTIPPMTDDIYTMNRPAYELQECSRTNHLSLIGHHIMESRPTFNGNLQDRNHRSMTPDTHHQPSGHQLLDNHSSYNDGVQDRSHHSLTDNAQHHQYLGPVRATYESGSNQVHSVNSDSHQVLTNRPNYETLIDRRHSLPSDNHNQKMMDLDEESSKALLLNAKQYSLTSSLIDPQMIKYEYQDLSGKGSNQNDNLIYKDAFVGSYDKMLSRSLESQVLNQNGIVDSISNELFYPKDSRMSPEDVALSNKMLVSSPSMMVSSPSTENMMARQGHNVGLGDADGSKLTVYPDENLGRMDTAIKMEIPVNTRPVMSSKNGTKAPLCKVCGDESSGFHYGVDSCEGCKGFFRRCITQGMSHKCANEEKCEITPFTRNSCQYCRLKKCFAVGMSREASRLGRRPKRLKEANGESKSHTTNVPIAPYPLPLSGNHRSMADLQKLIQTNGSFKSELMQAFLAAAQASFKEHANNSNSSHANNKPDPAATNSIPNGVESGYSSLNSPASSSSQSPVHLQPQPNNNNTTSNTTTTTTATTTNSSTTTAPASANTPSCSNSNSNTNNNVNNSSVSNGTHTIAVTCNNSNIIHLNGVRTKTEPVENSTPSTVQPSVLPTNIINGITTSALVPNGISKAAVANDICHVLANGGGVINGIADTLPPGPPNNVCNGLQNGLTGSCPERLTTVSSNKDMSPPAFVMPETPNSTSSAAPTPQTPTSYEESQPMIKVESKFSPCSIATQKPMTKFLDKIIDEGRQQPTEARRKLIEQVTITIVEAHRVTCRVTHEAVLEAYTKWEENKTKLLEALDGKNSASDLMWRQFLTNMVPEITNVVQFCKRLPGFSEIDQEDQIKLIKQGTFEVMLARFCMLVDHQNYTMFDPDMKMQCPREVIREMPLGNFLEEFFLMAETFNPLKLSDQEIGLFTAVLIICPDRQNLSGVKAVSKIQGLFLQALYNELKANHKDYDTLFNDLIRTIPMFREFNHQHAMSLNNIRMRSIHSQFDFPELHKEVFDYKV</sequence>
<proteinExistence type="inferred from homology"/>
<dbReference type="GO" id="GO:0004879">
    <property type="term" value="F:nuclear receptor activity"/>
    <property type="evidence" value="ECO:0007669"/>
    <property type="project" value="InterPro"/>
</dbReference>
<keyword evidence="7" id="KW-0238">DNA-binding</keyword>
<feature type="compositionally biased region" description="Polar residues" evidence="11">
    <location>
        <begin position="89"/>
        <end position="122"/>
    </location>
</feature>
<keyword evidence="4" id="KW-0863">Zinc-finger</keyword>
<reference evidence="15" key="1">
    <citation type="submission" date="2025-08" db="UniProtKB">
        <authorList>
            <consortium name="RefSeq"/>
        </authorList>
    </citation>
    <scope>IDENTIFICATION</scope>
</reference>
<evidence type="ECO:0000256" key="6">
    <source>
        <dbReference type="ARBA" id="ARBA00023015"/>
    </source>
</evidence>
<evidence type="ECO:0000256" key="8">
    <source>
        <dbReference type="ARBA" id="ARBA00023163"/>
    </source>
</evidence>
<feature type="compositionally biased region" description="Low complexity" evidence="11">
    <location>
        <begin position="560"/>
        <end position="609"/>
    </location>
</feature>
<organism evidence="14 15">
    <name type="scientific">Octopus sinensis</name>
    <name type="common">East Asian common octopus</name>
    <dbReference type="NCBI Taxonomy" id="2607531"/>
    <lineage>
        <taxon>Eukaryota</taxon>
        <taxon>Metazoa</taxon>
        <taxon>Spiralia</taxon>
        <taxon>Lophotrochozoa</taxon>
        <taxon>Mollusca</taxon>
        <taxon>Cephalopoda</taxon>
        <taxon>Coleoidea</taxon>
        <taxon>Octopodiformes</taxon>
        <taxon>Octopoda</taxon>
        <taxon>Incirrata</taxon>
        <taxon>Octopodidae</taxon>
        <taxon>Octopus</taxon>
    </lineage>
</organism>
<dbReference type="CDD" id="cd06916">
    <property type="entry name" value="NR_DBD_like"/>
    <property type="match status" value="1"/>
</dbReference>
<evidence type="ECO:0000313" key="14">
    <source>
        <dbReference type="Proteomes" id="UP000515154"/>
    </source>
</evidence>
<feature type="compositionally biased region" description="Low complexity" evidence="11">
    <location>
        <begin position="536"/>
        <end position="551"/>
    </location>
</feature>